<evidence type="ECO:0008006" key="5">
    <source>
        <dbReference type="Google" id="ProtNLM"/>
    </source>
</evidence>
<gene>
    <name evidence="3" type="ORF">KXQ929_LOCUS26934</name>
</gene>
<dbReference type="InterPro" id="IPR008826">
    <property type="entry name" value="Se-bd"/>
</dbReference>
<accession>A0A819M4V6</accession>
<sequence length="471" mass="53884">MSSSPCKGPGYASPLDAMANAPNEKIIYVSMLPCQDDQPNYLATIDVDPDSPNYQKVLHRMYFPNVNDEIHHYGWNACSSCHGDCTKKRRYLIFGCLKSSRIYIVDTINETEPTLHKTIEGEEVKKFDLSSPHTIHCLANGEIMLSCLGNAEGELPGGFLLLSEEFDVIGRWNTDDGPTPDQIFYDFWYQPRHNVMVSSEWAAPNVFDKGFDPNDIPLNKYGRQLHFWNWSERKYIKTVDLGPDGYIPLETRFCHDPSVPFGYVCCALGSTIYRFFQDEANEWQAEKIIQVDPVLGEDGNPIPACISDIVLSMNDKFRRYFEFELIDYVCFFSVYLVYFGNWFHGDVRQYDVSDPSNPKLTGQIWLGGLLKHKNCFEDGRTLTGGPQMFQLSLDGKRLYFTNSLYSSWDNQFYPDIKEGGSFLIKIDCDSENGGMKLDQDFFMNFKDEPNGPSRAHEMRYPGGDCTSDIFN</sequence>
<dbReference type="EMBL" id="CAJOBB010002495">
    <property type="protein sequence ID" value="CAF3973867.1"/>
    <property type="molecule type" value="Genomic_DNA"/>
</dbReference>
<dbReference type="Proteomes" id="UP000663868">
    <property type="component" value="Unassembled WGS sequence"/>
</dbReference>
<proteinExistence type="inferred from homology"/>
<dbReference type="Pfam" id="PF05694">
    <property type="entry name" value="SBP56"/>
    <property type="match status" value="1"/>
</dbReference>
<evidence type="ECO:0000313" key="3">
    <source>
        <dbReference type="EMBL" id="CAF3973867.1"/>
    </source>
</evidence>
<name>A0A819M4V6_9BILA</name>
<reference evidence="3" key="1">
    <citation type="submission" date="2021-02" db="EMBL/GenBank/DDBJ databases">
        <authorList>
            <person name="Nowell W R."/>
        </authorList>
    </citation>
    <scope>NUCLEOTIDE SEQUENCE</scope>
</reference>
<dbReference type="AlphaFoldDB" id="A0A819M4V6"/>
<protein>
    <recommendedName>
        <fullName evidence="5">Selenium-binding protein</fullName>
    </recommendedName>
</protein>
<comment type="similarity">
    <text evidence="1">Belongs to the selenium-binding protein family.</text>
</comment>
<evidence type="ECO:0000313" key="4">
    <source>
        <dbReference type="Proteomes" id="UP000663868"/>
    </source>
</evidence>
<dbReference type="PANTHER" id="PTHR23300">
    <property type="entry name" value="METHANETHIOL OXIDASE"/>
    <property type="match status" value="1"/>
</dbReference>
<dbReference type="PANTHER" id="PTHR23300:SF0">
    <property type="entry name" value="METHANETHIOL OXIDASE"/>
    <property type="match status" value="1"/>
</dbReference>
<evidence type="ECO:0000256" key="2">
    <source>
        <dbReference type="ARBA" id="ARBA00023266"/>
    </source>
</evidence>
<organism evidence="3 4">
    <name type="scientific">Adineta steineri</name>
    <dbReference type="NCBI Taxonomy" id="433720"/>
    <lineage>
        <taxon>Eukaryota</taxon>
        <taxon>Metazoa</taxon>
        <taxon>Spiralia</taxon>
        <taxon>Gnathifera</taxon>
        <taxon>Rotifera</taxon>
        <taxon>Eurotatoria</taxon>
        <taxon>Bdelloidea</taxon>
        <taxon>Adinetida</taxon>
        <taxon>Adinetidae</taxon>
        <taxon>Adineta</taxon>
    </lineage>
</organism>
<dbReference type="SUPFAM" id="SSF75011">
    <property type="entry name" value="3-carboxy-cis,cis-mucoante lactonizing enzyme"/>
    <property type="match status" value="1"/>
</dbReference>
<keyword evidence="2" id="KW-0711">Selenium</keyword>
<dbReference type="GO" id="GO:0008430">
    <property type="term" value="F:selenium binding"/>
    <property type="evidence" value="ECO:0007669"/>
    <property type="project" value="InterPro"/>
</dbReference>
<evidence type="ECO:0000256" key="1">
    <source>
        <dbReference type="ARBA" id="ARBA00005606"/>
    </source>
</evidence>
<comment type="caution">
    <text evidence="3">The sequence shown here is derived from an EMBL/GenBank/DDBJ whole genome shotgun (WGS) entry which is preliminary data.</text>
</comment>